<gene>
    <name evidence="2" type="ORF">ACIBG2_45430</name>
</gene>
<feature type="transmembrane region" description="Helical" evidence="1">
    <location>
        <begin position="70"/>
        <end position="88"/>
    </location>
</feature>
<dbReference type="SUPFAM" id="SSF53474">
    <property type="entry name" value="alpha/beta-Hydrolases"/>
    <property type="match status" value="1"/>
</dbReference>
<feature type="transmembrane region" description="Helical" evidence="1">
    <location>
        <begin position="425"/>
        <end position="446"/>
    </location>
</feature>
<protein>
    <recommendedName>
        <fullName evidence="4">Lipase family protein</fullName>
    </recommendedName>
</protein>
<dbReference type="InterPro" id="IPR029058">
    <property type="entry name" value="AB_hydrolase_fold"/>
</dbReference>
<feature type="transmembrane region" description="Helical" evidence="1">
    <location>
        <begin position="161"/>
        <end position="179"/>
    </location>
</feature>
<evidence type="ECO:0000313" key="2">
    <source>
        <dbReference type="EMBL" id="MFI6504695.1"/>
    </source>
</evidence>
<feature type="transmembrane region" description="Helical" evidence="1">
    <location>
        <begin position="336"/>
        <end position="356"/>
    </location>
</feature>
<reference evidence="2 3" key="1">
    <citation type="submission" date="2024-10" db="EMBL/GenBank/DDBJ databases">
        <title>The Natural Products Discovery Center: Release of the First 8490 Sequenced Strains for Exploring Actinobacteria Biosynthetic Diversity.</title>
        <authorList>
            <person name="Kalkreuter E."/>
            <person name="Kautsar S.A."/>
            <person name="Yang D."/>
            <person name="Bader C.D."/>
            <person name="Teijaro C.N."/>
            <person name="Fluegel L."/>
            <person name="Davis C.M."/>
            <person name="Simpson J.R."/>
            <person name="Lauterbach L."/>
            <person name="Steele A.D."/>
            <person name="Gui C."/>
            <person name="Meng S."/>
            <person name="Li G."/>
            <person name="Viehrig K."/>
            <person name="Ye F."/>
            <person name="Su P."/>
            <person name="Kiefer A.F."/>
            <person name="Nichols A."/>
            <person name="Cepeda A.J."/>
            <person name="Yan W."/>
            <person name="Fan B."/>
            <person name="Jiang Y."/>
            <person name="Adhikari A."/>
            <person name="Zheng C.-J."/>
            <person name="Schuster L."/>
            <person name="Cowan T.M."/>
            <person name="Smanski M.J."/>
            <person name="Chevrette M.G."/>
            <person name="De Carvalho L.P.S."/>
            <person name="Shen B."/>
        </authorList>
    </citation>
    <scope>NUCLEOTIDE SEQUENCE [LARGE SCALE GENOMIC DNA]</scope>
    <source>
        <strain evidence="2 3">NPDC050545</strain>
    </source>
</reference>
<organism evidence="2 3">
    <name type="scientific">Nonomuraea typhae</name>
    <dbReference type="NCBI Taxonomy" id="2603600"/>
    <lineage>
        <taxon>Bacteria</taxon>
        <taxon>Bacillati</taxon>
        <taxon>Actinomycetota</taxon>
        <taxon>Actinomycetes</taxon>
        <taxon>Streptosporangiales</taxon>
        <taxon>Streptosporangiaceae</taxon>
        <taxon>Nonomuraea</taxon>
    </lineage>
</organism>
<feature type="transmembrane region" description="Helical" evidence="1">
    <location>
        <begin position="503"/>
        <end position="523"/>
    </location>
</feature>
<dbReference type="EMBL" id="JBITGY010000016">
    <property type="protein sequence ID" value="MFI6504695.1"/>
    <property type="molecule type" value="Genomic_DNA"/>
</dbReference>
<feature type="transmembrane region" description="Helical" evidence="1">
    <location>
        <begin position="264"/>
        <end position="284"/>
    </location>
</feature>
<feature type="transmembrane region" description="Helical" evidence="1">
    <location>
        <begin position="535"/>
        <end position="557"/>
    </location>
</feature>
<feature type="transmembrane region" description="Helical" evidence="1">
    <location>
        <begin position="368"/>
        <end position="391"/>
    </location>
</feature>
<evidence type="ECO:0008006" key="4">
    <source>
        <dbReference type="Google" id="ProtNLM"/>
    </source>
</evidence>
<evidence type="ECO:0000313" key="3">
    <source>
        <dbReference type="Proteomes" id="UP001612741"/>
    </source>
</evidence>
<keyword evidence="3" id="KW-1185">Reference proteome</keyword>
<name>A0ABW7ZA55_9ACTN</name>
<keyword evidence="1" id="KW-0812">Transmembrane</keyword>
<feature type="transmembrane region" description="Helical" evidence="1">
    <location>
        <begin position="241"/>
        <end position="258"/>
    </location>
</feature>
<keyword evidence="1" id="KW-1133">Transmembrane helix</keyword>
<sequence>MAQDPELAGVTELRVHGVGGATPAELLGDPAPRQVSGDDVAGFYRTRDAGGRHVEAYSWGGLTSRSATRILWLLLLPFMLANVAGWMCPRTLPGRRVLFAVYRAVVRWAALALTLNLVLLLTAIGSGYAGYQCGGRAGCASPWWLWPLAWPGMAESAGRRILLGAVVPLAAIALLALLAQTSRRRYEAVAPPVQQEEGQVGAAVREGPAVSAAALAGGMADPWFWDGHDVAARLSRAHTSAAIAFLAALIAYTGHAAGPPGWPAAYPLALGLAGLTLLGALAALAGDRLLERLEPWLGPASWAALAAAAVFAWTSAAGPGNRVSETPGLREAITVFYAGFGLTVAALAVVLAVAAVTGGGQGERGFRWGAPVVVVALAGIGLNLVLIGLLIRVSDVLGAIVYGYTGPATLGGEPVIVVFPMFGQVMAYLVFTPVAFVAIVLGVRFVRLLRVPSAEVETEYRGREAGEQPQPGPRRWYVSALADRAWALGVARARWVSGSMRELDLLFTGLALLGVALLAWAQWRFGQAGPPPPLWLVTVGAAVASLIPVGFLAALRLGWSDAQNRRMVGVLWDVGTFWPRCYHPFSPPAYPERAIPELQRRMWWLHDNGGRVLLVGHSQGSILAIAALLQPGCLPSGGRFALLTFGSPAHKLYNWAFPAYFHDDVLSVLAGARCWVNVHYLTDPLGGPAFSSARPAVDRLLPDPPSSLFQYGQPYPPIGGHGGYWIDPAVWKEADTLAATLTSDETPGVRG</sequence>
<evidence type="ECO:0000256" key="1">
    <source>
        <dbReference type="SAM" id="Phobius"/>
    </source>
</evidence>
<dbReference type="Proteomes" id="UP001612741">
    <property type="component" value="Unassembled WGS sequence"/>
</dbReference>
<feature type="transmembrane region" description="Helical" evidence="1">
    <location>
        <begin position="296"/>
        <end position="316"/>
    </location>
</feature>
<feature type="transmembrane region" description="Helical" evidence="1">
    <location>
        <begin position="100"/>
        <end position="124"/>
    </location>
</feature>
<accession>A0ABW7ZA55</accession>
<dbReference type="RefSeq" id="WP_397090550.1">
    <property type="nucleotide sequence ID" value="NZ_JBITGY010000016.1"/>
</dbReference>
<keyword evidence="1" id="KW-0472">Membrane</keyword>
<proteinExistence type="predicted"/>
<comment type="caution">
    <text evidence="2">The sequence shown here is derived from an EMBL/GenBank/DDBJ whole genome shotgun (WGS) entry which is preliminary data.</text>
</comment>